<feature type="region of interest" description="Disordered" evidence="1">
    <location>
        <begin position="1"/>
        <end position="33"/>
    </location>
</feature>
<feature type="compositionally biased region" description="Basic and acidic residues" evidence="1">
    <location>
        <begin position="113"/>
        <end position="124"/>
    </location>
</feature>
<gene>
    <name evidence="2" type="ORF">DMC30DRAFT_414404</name>
</gene>
<feature type="compositionally biased region" description="Acidic residues" evidence="1">
    <location>
        <begin position="146"/>
        <end position="157"/>
    </location>
</feature>
<feature type="region of interest" description="Disordered" evidence="1">
    <location>
        <begin position="113"/>
        <end position="157"/>
    </location>
</feature>
<name>A0A5C5G424_9BASI</name>
<accession>A0A5C5G424</accession>
<keyword evidence="3" id="KW-1185">Reference proteome</keyword>
<organism evidence="2 3">
    <name type="scientific">Rhodotorula diobovata</name>
    <dbReference type="NCBI Taxonomy" id="5288"/>
    <lineage>
        <taxon>Eukaryota</taxon>
        <taxon>Fungi</taxon>
        <taxon>Dikarya</taxon>
        <taxon>Basidiomycota</taxon>
        <taxon>Pucciniomycotina</taxon>
        <taxon>Microbotryomycetes</taxon>
        <taxon>Sporidiobolales</taxon>
        <taxon>Sporidiobolaceae</taxon>
        <taxon>Rhodotorula</taxon>
    </lineage>
</organism>
<comment type="caution">
    <text evidence="2">The sequence shown here is derived from an EMBL/GenBank/DDBJ whole genome shotgun (WGS) entry which is preliminary data.</text>
</comment>
<feature type="compositionally biased region" description="Basic and acidic residues" evidence="1">
    <location>
        <begin position="1"/>
        <end position="12"/>
    </location>
</feature>
<evidence type="ECO:0000313" key="2">
    <source>
        <dbReference type="EMBL" id="TNY23209.1"/>
    </source>
</evidence>
<feature type="compositionally biased region" description="Pro residues" evidence="1">
    <location>
        <begin position="14"/>
        <end position="33"/>
    </location>
</feature>
<proteinExistence type="predicted"/>
<dbReference type="Proteomes" id="UP000311382">
    <property type="component" value="Unassembled WGS sequence"/>
</dbReference>
<protein>
    <submittedName>
        <fullName evidence="2">Uncharacterized protein</fullName>
    </submittedName>
</protein>
<dbReference type="EMBL" id="SOZI01000014">
    <property type="protein sequence ID" value="TNY23209.1"/>
    <property type="molecule type" value="Genomic_DNA"/>
</dbReference>
<sequence>MAPPGRRPEEIYAHPPPFAPPFSPNEPIFPPAGQPLIPERIDDNMRGSKGLMYLTKMKGCCICVHVKAELLEPYPDLIEEYWKRDDVPHHERHPWGSKELIEGKKKYDAMLAEKKAADDEKKAALEGIESGQDEAEEEAGGQAQESDSDLSGDDDDA</sequence>
<reference evidence="2 3" key="1">
    <citation type="submission" date="2019-03" db="EMBL/GenBank/DDBJ databases">
        <title>Rhodosporidium diobovatum UCD-FST 08-225 genome sequencing, assembly, and annotation.</title>
        <authorList>
            <person name="Fakankun I.U."/>
            <person name="Fristensky B."/>
            <person name="Levin D.B."/>
        </authorList>
    </citation>
    <scope>NUCLEOTIDE SEQUENCE [LARGE SCALE GENOMIC DNA]</scope>
    <source>
        <strain evidence="2 3">UCD-FST 08-225</strain>
    </source>
</reference>
<evidence type="ECO:0000313" key="3">
    <source>
        <dbReference type="Proteomes" id="UP000311382"/>
    </source>
</evidence>
<evidence type="ECO:0000256" key="1">
    <source>
        <dbReference type="SAM" id="MobiDB-lite"/>
    </source>
</evidence>
<dbReference type="AlphaFoldDB" id="A0A5C5G424"/>